<dbReference type="EMBL" id="CP020814">
    <property type="protein sequence ID" value="ARK29354.1"/>
    <property type="molecule type" value="Genomic_DNA"/>
</dbReference>
<dbReference type="PANTHER" id="PTHR43065:SF10">
    <property type="entry name" value="PEROXIDE STRESS-ACTIVATED HISTIDINE KINASE MAK3"/>
    <property type="match status" value="1"/>
</dbReference>
<organism evidence="11 12">
    <name type="scientific">Halalkalibacter krulwichiae</name>
    <dbReference type="NCBI Taxonomy" id="199441"/>
    <lineage>
        <taxon>Bacteria</taxon>
        <taxon>Bacillati</taxon>
        <taxon>Bacillota</taxon>
        <taxon>Bacilli</taxon>
        <taxon>Bacillales</taxon>
        <taxon>Bacillaceae</taxon>
        <taxon>Halalkalibacter</taxon>
    </lineage>
</organism>
<gene>
    <name evidence="11" type="primary">kinE_4</name>
    <name evidence="11" type="ORF">BkAM31D_05505</name>
</gene>
<dbReference type="RefSeq" id="WP_066153665.1">
    <property type="nucleotide sequence ID" value="NZ_CP020814.1"/>
</dbReference>
<evidence type="ECO:0000256" key="6">
    <source>
        <dbReference type="ARBA" id="ARBA00022777"/>
    </source>
</evidence>
<evidence type="ECO:0000256" key="3">
    <source>
        <dbReference type="ARBA" id="ARBA00022553"/>
    </source>
</evidence>
<dbReference type="InterPro" id="IPR003661">
    <property type="entry name" value="HisK_dim/P_dom"/>
</dbReference>
<keyword evidence="8" id="KW-0902">Two-component regulatory system</keyword>
<keyword evidence="6 11" id="KW-0418">Kinase</keyword>
<keyword evidence="3" id="KW-0597">Phosphoprotein</keyword>
<dbReference type="SMART" id="SM00388">
    <property type="entry name" value="HisKA"/>
    <property type="match status" value="1"/>
</dbReference>
<dbReference type="GO" id="GO:0000155">
    <property type="term" value="F:phosphorelay sensor kinase activity"/>
    <property type="evidence" value="ECO:0007669"/>
    <property type="project" value="InterPro"/>
</dbReference>
<dbReference type="InterPro" id="IPR036097">
    <property type="entry name" value="HisK_dim/P_sf"/>
</dbReference>
<evidence type="ECO:0000256" key="7">
    <source>
        <dbReference type="ARBA" id="ARBA00022840"/>
    </source>
</evidence>
<dbReference type="AlphaFoldDB" id="A0A1X9M9K4"/>
<keyword evidence="5" id="KW-0547">Nucleotide-binding</keyword>
<dbReference type="SUPFAM" id="SSF55874">
    <property type="entry name" value="ATPase domain of HSP90 chaperone/DNA topoisomerase II/histidine kinase"/>
    <property type="match status" value="1"/>
</dbReference>
<dbReference type="Proteomes" id="UP000193006">
    <property type="component" value="Chromosome"/>
</dbReference>
<dbReference type="STRING" id="199441.BkAM31D_05505"/>
<dbReference type="SUPFAM" id="SSF47384">
    <property type="entry name" value="Homodimeric domain of signal transducing histidine kinase"/>
    <property type="match status" value="1"/>
</dbReference>
<accession>A0A1X9M9K4</accession>
<dbReference type="Pfam" id="PF02518">
    <property type="entry name" value="HATPase_c"/>
    <property type="match status" value="1"/>
</dbReference>
<dbReference type="GO" id="GO:0005524">
    <property type="term" value="F:ATP binding"/>
    <property type="evidence" value="ECO:0007669"/>
    <property type="project" value="UniProtKB-KW"/>
</dbReference>
<feature type="domain" description="Histidine kinase" evidence="10">
    <location>
        <begin position="169"/>
        <end position="374"/>
    </location>
</feature>
<dbReference type="Pfam" id="PF00512">
    <property type="entry name" value="HisKA"/>
    <property type="match status" value="1"/>
</dbReference>
<proteinExistence type="predicted"/>
<dbReference type="SMART" id="SM00387">
    <property type="entry name" value="HATPase_c"/>
    <property type="match status" value="1"/>
</dbReference>
<dbReference type="PROSITE" id="PS50109">
    <property type="entry name" value="HIS_KIN"/>
    <property type="match status" value="1"/>
</dbReference>
<dbReference type="InterPro" id="IPR036890">
    <property type="entry name" value="HATPase_C_sf"/>
</dbReference>
<keyword evidence="7" id="KW-0067">ATP-binding</keyword>
<evidence type="ECO:0000256" key="8">
    <source>
        <dbReference type="ARBA" id="ARBA00023012"/>
    </source>
</evidence>
<evidence type="ECO:0000259" key="10">
    <source>
        <dbReference type="PROSITE" id="PS50109"/>
    </source>
</evidence>
<keyword evidence="12" id="KW-1185">Reference proteome</keyword>
<name>A0A1X9M9K4_9BACI</name>
<comment type="catalytic activity">
    <reaction evidence="1">
        <text>ATP + protein L-histidine = ADP + protein N-phospho-L-histidine.</text>
        <dbReference type="EC" id="2.7.13.3"/>
    </reaction>
</comment>
<evidence type="ECO:0000256" key="2">
    <source>
        <dbReference type="ARBA" id="ARBA00012438"/>
    </source>
</evidence>
<dbReference type="PRINTS" id="PR00344">
    <property type="entry name" value="BCTRLSENSOR"/>
</dbReference>
<sequence length="378" mass="43237">MNNRHLNPKETPKGSKQLSVGPKIHPKATAIFSTLTAEKMLERHLLMDQLGIPFLEVDQHLHILKWNQPFLEMTKSDEADLQLFSLKELSLINSFFLTSLSIAESALESNCSEERDFEVDEFLYKIKAIPFSDEKVVYLVFEDRSLQKQFENMLTFHHQMEAVSHIAAGVAHELRNPLSVIKGFLQLAKLTNDHNKYYDTVMTELNRMNGILEDFLSVSRRKMERRWQSPVQIMNSLAEIIKAECLLHDVQFHLQVCETEQLVYVNESMVKQVMLNILRNSVEAFGKSNSNRSLTIETMIENNYYVIEVKDNGKGMPESVLNQLGKPFFTTKSKGTGIGVPLCKKIIEDHGGIFQIQSTYNVGTSVKISLPLEGEKRE</sequence>
<feature type="region of interest" description="Disordered" evidence="9">
    <location>
        <begin position="1"/>
        <end position="20"/>
    </location>
</feature>
<dbReference type="Gene3D" id="1.10.287.130">
    <property type="match status" value="1"/>
</dbReference>
<protein>
    <recommendedName>
        <fullName evidence="2">histidine kinase</fullName>
        <ecNumber evidence="2">2.7.13.3</ecNumber>
    </recommendedName>
</protein>
<evidence type="ECO:0000256" key="9">
    <source>
        <dbReference type="SAM" id="MobiDB-lite"/>
    </source>
</evidence>
<dbReference type="PANTHER" id="PTHR43065">
    <property type="entry name" value="SENSOR HISTIDINE KINASE"/>
    <property type="match status" value="1"/>
</dbReference>
<evidence type="ECO:0000313" key="11">
    <source>
        <dbReference type="EMBL" id="ARK29354.1"/>
    </source>
</evidence>
<evidence type="ECO:0000256" key="4">
    <source>
        <dbReference type="ARBA" id="ARBA00022679"/>
    </source>
</evidence>
<evidence type="ECO:0000256" key="5">
    <source>
        <dbReference type="ARBA" id="ARBA00022741"/>
    </source>
</evidence>
<dbReference type="KEGG" id="bkw:BkAM31D_05505"/>
<keyword evidence="4 11" id="KW-0808">Transferase</keyword>
<evidence type="ECO:0000256" key="1">
    <source>
        <dbReference type="ARBA" id="ARBA00000085"/>
    </source>
</evidence>
<dbReference type="InterPro" id="IPR003594">
    <property type="entry name" value="HATPase_dom"/>
</dbReference>
<dbReference type="Gene3D" id="3.30.565.10">
    <property type="entry name" value="Histidine kinase-like ATPase, C-terminal domain"/>
    <property type="match status" value="1"/>
</dbReference>
<dbReference type="CDD" id="cd00082">
    <property type="entry name" value="HisKA"/>
    <property type="match status" value="1"/>
</dbReference>
<reference evidence="11 12" key="1">
    <citation type="submission" date="2017-04" db="EMBL/GenBank/DDBJ databases">
        <title>Bacillus krulwichiae AM31D Genome sequencing and assembly.</title>
        <authorList>
            <person name="Krulwich T.A."/>
            <person name="Anastor L."/>
            <person name="Ehrlich R."/>
            <person name="Ehrlich G.D."/>
            <person name="Janto B."/>
        </authorList>
    </citation>
    <scope>NUCLEOTIDE SEQUENCE [LARGE SCALE GENOMIC DNA]</scope>
    <source>
        <strain evidence="11 12">AM31D</strain>
    </source>
</reference>
<dbReference type="InterPro" id="IPR005467">
    <property type="entry name" value="His_kinase_dom"/>
</dbReference>
<evidence type="ECO:0000313" key="12">
    <source>
        <dbReference type="Proteomes" id="UP000193006"/>
    </source>
</evidence>
<dbReference type="InterPro" id="IPR004358">
    <property type="entry name" value="Sig_transdc_His_kin-like_C"/>
</dbReference>
<dbReference type="EC" id="2.7.13.3" evidence="2"/>